<dbReference type="AlphaFoldDB" id="A0A428RVH9"/>
<dbReference type="EMBL" id="NKCK01000461">
    <property type="protein sequence ID" value="RSL81536.1"/>
    <property type="molecule type" value="Genomic_DNA"/>
</dbReference>
<feature type="non-terminal residue" evidence="2">
    <location>
        <position position="189"/>
    </location>
</feature>
<reference evidence="2 3" key="1">
    <citation type="submission" date="2017-06" db="EMBL/GenBank/DDBJ databases">
        <title>Comparative genomic analysis of Ambrosia Fusariam Clade fungi.</title>
        <authorList>
            <person name="Stajich J.E."/>
            <person name="Carrillo J."/>
            <person name="Kijimoto T."/>
            <person name="Eskalen A."/>
            <person name="O'Donnell K."/>
            <person name="Kasson M."/>
        </authorList>
    </citation>
    <scope>NUCLEOTIDE SEQUENCE [LARGE SCALE GENOMIC DNA]</scope>
    <source>
        <strain evidence="2 3">NRRL62579</strain>
    </source>
</reference>
<feature type="region of interest" description="Disordered" evidence="1">
    <location>
        <begin position="146"/>
        <end position="189"/>
    </location>
</feature>
<feature type="compositionally biased region" description="Basic and acidic residues" evidence="1">
    <location>
        <begin position="147"/>
        <end position="160"/>
    </location>
</feature>
<evidence type="ECO:0000313" key="2">
    <source>
        <dbReference type="EMBL" id="RSL81536.1"/>
    </source>
</evidence>
<organism evidence="2 3">
    <name type="scientific">Fusarium oligoseptatum</name>
    <dbReference type="NCBI Taxonomy" id="2604345"/>
    <lineage>
        <taxon>Eukaryota</taxon>
        <taxon>Fungi</taxon>
        <taxon>Dikarya</taxon>
        <taxon>Ascomycota</taxon>
        <taxon>Pezizomycotina</taxon>
        <taxon>Sordariomycetes</taxon>
        <taxon>Hypocreomycetidae</taxon>
        <taxon>Hypocreales</taxon>
        <taxon>Nectriaceae</taxon>
        <taxon>Fusarium</taxon>
        <taxon>Fusarium solani species complex</taxon>
    </lineage>
</organism>
<evidence type="ECO:0000313" key="3">
    <source>
        <dbReference type="Proteomes" id="UP000287144"/>
    </source>
</evidence>
<proteinExistence type="predicted"/>
<evidence type="ECO:0000256" key="1">
    <source>
        <dbReference type="SAM" id="MobiDB-lite"/>
    </source>
</evidence>
<keyword evidence="3" id="KW-1185">Reference proteome</keyword>
<feature type="compositionally biased region" description="Acidic residues" evidence="1">
    <location>
        <begin position="179"/>
        <end position="189"/>
    </location>
</feature>
<comment type="caution">
    <text evidence="2">The sequence shown here is derived from an EMBL/GenBank/DDBJ whole genome shotgun (WGS) entry which is preliminary data.</text>
</comment>
<gene>
    <name evidence="2" type="ORF">CEP52_017176</name>
</gene>
<dbReference type="Proteomes" id="UP000287144">
    <property type="component" value="Unassembled WGS sequence"/>
</dbReference>
<feature type="compositionally biased region" description="Polar residues" evidence="1">
    <location>
        <begin position="161"/>
        <end position="173"/>
    </location>
</feature>
<accession>A0A428RVH9</accession>
<sequence length="189" mass="20462">MAFDIDIEQFKRQIIQHTLASMDAGEIMRNILKIPGASHATDTDIDTDNLVHETSASKPGCTCGLSTLPTQLAGDPHVATPPSAQTSLGKRSNTGDDSNFAGPLKRTRIDDGGDSERTVNTCTFWSPRTVAVLPPYCSLTPMTEQDIDAREDERSLREDSLFTSASSALTPFTQYEGDGKDDEENPVKG</sequence>
<feature type="compositionally biased region" description="Polar residues" evidence="1">
    <location>
        <begin position="82"/>
        <end position="97"/>
    </location>
</feature>
<feature type="region of interest" description="Disordered" evidence="1">
    <location>
        <begin position="72"/>
        <end position="115"/>
    </location>
</feature>
<protein>
    <submittedName>
        <fullName evidence="2">Uncharacterized protein</fullName>
    </submittedName>
</protein>
<name>A0A428RVH9_9HYPO</name>